<name>A0A1I8NT82_STOCA</name>
<keyword evidence="2" id="KW-1185">Reference proteome</keyword>
<dbReference type="VEuPathDB" id="VectorBase:SCAU001805"/>
<reference evidence="1" key="1">
    <citation type="submission" date="2020-05" db="UniProtKB">
        <authorList>
            <consortium name="EnsemblMetazoa"/>
        </authorList>
    </citation>
    <scope>IDENTIFICATION</scope>
    <source>
        <strain evidence="1">USDA</strain>
    </source>
</reference>
<organism evidence="1 2">
    <name type="scientific">Stomoxys calcitrans</name>
    <name type="common">Stable fly</name>
    <name type="synonym">Conops calcitrans</name>
    <dbReference type="NCBI Taxonomy" id="35570"/>
    <lineage>
        <taxon>Eukaryota</taxon>
        <taxon>Metazoa</taxon>
        <taxon>Ecdysozoa</taxon>
        <taxon>Arthropoda</taxon>
        <taxon>Hexapoda</taxon>
        <taxon>Insecta</taxon>
        <taxon>Pterygota</taxon>
        <taxon>Neoptera</taxon>
        <taxon>Endopterygota</taxon>
        <taxon>Diptera</taxon>
        <taxon>Brachycera</taxon>
        <taxon>Muscomorpha</taxon>
        <taxon>Muscoidea</taxon>
        <taxon>Muscidae</taxon>
        <taxon>Stomoxys</taxon>
    </lineage>
</organism>
<dbReference type="OrthoDB" id="8185446at2759"/>
<dbReference type="PANTHER" id="PTHR21398">
    <property type="entry name" value="AGAP007094-PA"/>
    <property type="match status" value="1"/>
</dbReference>
<gene>
    <name evidence="1" type="primary">106088876</name>
</gene>
<dbReference type="Proteomes" id="UP000095300">
    <property type="component" value="Unassembled WGS sequence"/>
</dbReference>
<protein>
    <submittedName>
        <fullName evidence="1">Uncharacterized protein</fullName>
    </submittedName>
</protein>
<dbReference type="Pfam" id="PF07841">
    <property type="entry name" value="DM4_12"/>
    <property type="match status" value="1"/>
</dbReference>
<evidence type="ECO:0000313" key="2">
    <source>
        <dbReference type="Proteomes" id="UP000095300"/>
    </source>
</evidence>
<dbReference type="SMART" id="SM00718">
    <property type="entry name" value="DM4_12"/>
    <property type="match status" value="1"/>
</dbReference>
<dbReference type="AlphaFoldDB" id="A0A1I8NT82"/>
<evidence type="ECO:0000313" key="1">
    <source>
        <dbReference type="EnsemblMetazoa" id="SCAU001805-PA"/>
    </source>
</evidence>
<proteinExistence type="predicted"/>
<dbReference type="PANTHER" id="PTHR21398:SF7">
    <property type="entry name" value="LP19941P"/>
    <property type="match status" value="1"/>
</dbReference>
<dbReference type="InterPro" id="IPR006631">
    <property type="entry name" value="DM4_12"/>
</dbReference>
<accession>A0A1I8NT82</accession>
<dbReference type="EnsemblMetazoa" id="SCAU001805-RA">
    <property type="protein sequence ID" value="SCAU001805-PA"/>
    <property type="gene ID" value="SCAU001805"/>
</dbReference>
<dbReference type="KEGG" id="scac:106088876"/>
<sequence length="126" mass="14771">MVQRRSRRGLYQKLELLIDNMGYPGKACISRTLCESVELIKSLRYRKGNMIEELMKTIFRFPSYQLTNEEPDDHHFYARVQRRAKRSNIDCALEYSECDFSLLDLALGGYLMALSELEMQTKAAFM</sequence>